<gene>
    <name evidence="2" type="ORF">H7F51_18405</name>
</gene>
<dbReference type="InterPro" id="IPR013024">
    <property type="entry name" value="GGCT-like"/>
</dbReference>
<keyword evidence="2" id="KW-0808">Transferase</keyword>
<protein>
    <submittedName>
        <fullName evidence="2">Gamma-glutamylcyclotransferase</fullName>
    </submittedName>
</protein>
<dbReference type="EMBL" id="JACLAW010000022">
    <property type="protein sequence ID" value="MBC2667495.1"/>
    <property type="molecule type" value="Genomic_DNA"/>
</dbReference>
<evidence type="ECO:0000313" key="3">
    <source>
        <dbReference type="Proteomes" id="UP000566813"/>
    </source>
</evidence>
<accession>A0A7X1FV07</accession>
<keyword evidence="3" id="KW-1185">Reference proteome</keyword>
<comment type="caution">
    <text evidence="2">The sequence shown here is derived from an EMBL/GenBank/DDBJ whole genome shotgun (WGS) entry which is preliminary data.</text>
</comment>
<evidence type="ECO:0000259" key="1">
    <source>
        <dbReference type="Pfam" id="PF06094"/>
    </source>
</evidence>
<dbReference type="AlphaFoldDB" id="A0A7X1FV07"/>
<proteinExistence type="predicted"/>
<sequence length="139" mass="14661">MRFFLYGTLLAGSGNGVATDLHRKLAPGSPAEARGSLFAVPDPDGWYPALMHDPEGGPVRGVMHETLPPFSEADLAALDAYEGADYVRAEIPVEDGGLTFMAHAWVWAGALPSGAEPVPDGDFAAFLMRRGLRGFGFAG</sequence>
<dbReference type="InterPro" id="IPR036568">
    <property type="entry name" value="GGCT-like_sf"/>
</dbReference>
<reference evidence="2 3" key="1">
    <citation type="submission" date="2020-08" db="EMBL/GenBank/DDBJ databases">
        <title>The genome sequence of type strain Novosphingobium flavum NBRC 111647.</title>
        <authorList>
            <person name="Liu Y."/>
        </authorList>
    </citation>
    <scope>NUCLEOTIDE SEQUENCE [LARGE SCALE GENOMIC DNA]</scope>
    <source>
        <strain evidence="2 3">NBRC 111647</strain>
    </source>
</reference>
<dbReference type="GO" id="GO:0016740">
    <property type="term" value="F:transferase activity"/>
    <property type="evidence" value="ECO:0007669"/>
    <property type="project" value="UniProtKB-KW"/>
</dbReference>
<feature type="domain" description="Gamma-glutamylcyclotransferase AIG2-like" evidence="1">
    <location>
        <begin position="3"/>
        <end position="123"/>
    </location>
</feature>
<dbReference type="RefSeq" id="WP_185665790.1">
    <property type="nucleotide sequence ID" value="NZ_JACLAW010000022.1"/>
</dbReference>
<dbReference type="Proteomes" id="UP000566813">
    <property type="component" value="Unassembled WGS sequence"/>
</dbReference>
<evidence type="ECO:0000313" key="2">
    <source>
        <dbReference type="EMBL" id="MBC2667495.1"/>
    </source>
</evidence>
<dbReference type="Pfam" id="PF06094">
    <property type="entry name" value="GGACT"/>
    <property type="match status" value="1"/>
</dbReference>
<organism evidence="2 3">
    <name type="scientific">Novosphingobium flavum</name>
    <dbReference type="NCBI Taxonomy" id="1778672"/>
    <lineage>
        <taxon>Bacteria</taxon>
        <taxon>Pseudomonadati</taxon>
        <taxon>Pseudomonadota</taxon>
        <taxon>Alphaproteobacteria</taxon>
        <taxon>Sphingomonadales</taxon>
        <taxon>Sphingomonadaceae</taxon>
        <taxon>Novosphingobium</taxon>
    </lineage>
</organism>
<dbReference type="SUPFAM" id="SSF110857">
    <property type="entry name" value="Gamma-glutamyl cyclotransferase-like"/>
    <property type="match status" value="1"/>
</dbReference>
<dbReference type="Gene3D" id="3.10.490.10">
    <property type="entry name" value="Gamma-glutamyl cyclotransferase-like"/>
    <property type="match status" value="1"/>
</dbReference>
<dbReference type="CDD" id="cd06661">
    <property type="entry name" value="GGCT_like"/>
    <property type="match status" value="1"/>
</dbReference>
<dbReference type="InterPro" id="IPR009288">
    <property type="entry name" value="AIG2-like_dom"/>
</dbReference>
<name>A0A7X1FV07_9SPHN</name>